<sequence length="150" mass="16839">MGGLIENIFFFLHLLSAMLISVAVFGLPIVELAIKQSQREIALSLHRLTIDFSRLARIGGFLALLTGIYNWVHIGGFPGWLLVKLILFVWFIISGIFVGVKYVSKRGEILSVGDPDEGKLGKLNDAIRRYAYINLLVFLLIVFLAVFKLF</sequence>
<keyword evidence="1" id="KW-0812">Transmembrane</keyword>
<protein>
    <submittedName>
        <fullName evidence="2">Predicted integral membrane protein (DUF2269)</fullName>
    </submittedName>
</protein>
<dbReference type="AlphaFoldDB" id="A0A0S4MWZ4"/>
<evidence type="ECO:0000256" key="1">
    <source>
        <dbReference type="SAM" id="Phobius"/>
    </source>
</evidence>
<keyword evidence="3" id="KW-1185">Reference proteome</keyword>
<feature type="transmembrane region" description="Helical" evidence="1">
    <location>
        <begin position="130"/>
        <end position="147"/>
    </location>
</feature>
<proteinExistence type="predicted"/>
<dbReference type="STRING" id="1643428.GCA_001442855_00381"/>
<feature type="transmembrane region" description="Helical" evidence="1">
    <location>
        <begin position="80"/>
        <end position="100"/>
    </location>
</feature>
<dbReference type="Proteomes" id="UP000320623">
    <property type="component" value="Unassembled WGS sequence"/>
</dbReference>
<evidence type="ECO:0000313" key="3">
    <source>
        <dbReference type="Proteomes" id="UP000320623"/>
    </source>
</evidence>
<feature type="transmembrane region" description="Helical" evidence="1">
    <location>
        <begin position="12"/>
        <end position="34"/>
    </location>
</feature>
<name>A0A0S4MWZ4_9BACT</name>
<accession>A0A0S4MWZ4</accession>
<dbReference type="RefSeq" id="WP_140944194.1">
    <property type="nucleotide sequence ID" value="NZ_FAOO01000002.1"/>
</dbReference>
<keyword evidence="1" id="KW-0472">Membrane</keyword>
<dbReference type="EMBL" id="FAOO01000002">
    <property type="protein sequence ID" value="CUU01997.1"/>
    <property type="molecule type" value="Genomic_DNA"/>
</dbReference>
<dbReference type="OrthoDB" id="9800598at2"/>
<keyword evidence="1" id="KW-1133">Transmembrane helix</keyword>
<evidence type="ECO:0000313" key="2">
    <source>
        <dbReference type="EMBL" id="CUU01997.1"/>
    </source>
</evidence>
<gene>
    <name evidence="2" type="ORF">JGI1_00394</name>
</gene>
<organism evidence="2 3">
    <name type="scientific">Candidatus Thermokryptus mobilis</name>
    <dbReference type="NCBI Taxonomy" id="1643428"/>
    <lineage>
        <taxon>Bacteria</taxon>
        <taxon>Pseudomonadati</taxon>
        <taxon>Candidatus Kryptoniota</taxon>
        <taxon>Candidatus Thermokryptus</taxon>
    </lineage>
</organism>
<reference evidence="3" key="1">
    <citation type="submission" date="2015-11" db="EMBL/GenBank/DDBJ databases">
        <authorList>
            <person name="Varghese N."/>
        </authorList>
    </citation>
    <scope>NUCLEOTIDE SEQUENCE [LARGE SCALE GENOMIC DNA]</scope>
</reference>
<feature type="transmembrane region" description="Helical" evidence="1">
    <location>
        <begin position="55"/>
        <end position="74"/>
    </location>
</feature>